<dbReference type="EMBL" id="KN833123">
    <property type="protein sequence ID" value="KIM72552.1"/>
    <property type="molecule type" value="Genomic_DNA"/>
</dbReference>
<dbReference type="AlphaFoldDB" id="A0A0C3B5J3"/>
<reference evidence="3" key="2">
    <citation type="submission" date="2015-01" db="EMBL/GenBank/DDBJ databases">
        <title>Evolutionary Origins and Diversification of the Mycorrhizal Mutualists.</title>
        <authorList>
            <consortium name="DOE Joint Genome Institute"/>
            <consortium name="Mycorrhizal Genomics Consortium"/>
            <person name="Kohler A."/>
            <person name="Kuo A."/>
            <person name="Nagy L.G."/>
            <person name="Floudas D."/>
            <person name="Copeland A."/>
            <person name="Barry K.W."/>
            <person name="Cichocki N."/>
            <person name="Veneault-Fourrey C."/>
            <person name="LaButti K."/>
            <person name="Lindquist E.A."/>
            <person name="Lipzen A."/>
            <person name="Lundell T."/>
            <person name="Morin E."/>
            <person name="Murat C."/>
            <person name="Riley R."/>
            <person name="Ohm R."/>
            <person name="Sun H."/>
            <person name="Tunlid A."/>
            <person name="Henrissat B."/>
            <person name="Grigoriev I.V."/>
            <person name="Hibbett D.S."/>
            <person name="Martin F."/>
        </authorList>
    </citation>
    <scope>NUCLEOTIDE SEQUENCE [LARGE SCALE GENOMIC DNA]</scope>
    <source>
        <strain evidence="3">F 1598</strain>
    </source>
</reference>
<evidence type="ECO:0000313" key="3">
    <source>
        <dbReference type="Proteomes" id="UP000054166"/>
    </source>
</evidence>
<keyword evidence="1" id="KW-0812">Transmembrane</keyword>
<sequence>MTRYIHDFLDIYVDIKPRPNIHMAMHIPHFLRLFGPVRSWWCFPFERLIGQIQRLLSNHKFGILILSMSVVSNFLTYLIEGKWNPRYSTPFSGLVI</sequence>
<dbReference type="HOGENOM" id="CLU_2360501_0_0_1"/>
<keyword evidence="1" id="KW-0472">Membrane</keyword>
<reference evidence="2 3" key="1">
    <citation type="submission" date="2014-04" db="EMBL/GenBank/DDBJ databases">
        <authorList>
            <consortium name="DOE Joint Genome Institute"/>
            <person name="Kuo A."/>
            <person name="Tarkka M."/>
            <person name="Buscot F."/>
            <person name="Kohler A."/>
            <person name="Nagy L.G."/>
            <person name="Floudas D."/>
            <person name="Copeland A."/>
            <person name="Barry K.W."/>
            <person name="Cichocki N."/>
            <person name="Veneault-Fourrey C."/>
            <person name="LaButti K."/>
            <person name="Lindquist E.A."/>
            <person name="Lipzen A."/>
            <person name="Lundell T."/>
            <person name="Morin E."/>
            <person name="Murat C."/>
            <person name="Sun H."/>
            <person name="Tunlid A."/>
            <person name="Henrissat B."/>
            <person name="Grigoriev I.V."/>
            <person name="Hibbett D.S."/>
            <person name="Martin F."/>
            <person name="Nordberg H.P."/>
            <person name="Cantor M.N."/>
            <person name="Hua S.X."/>
        </authorList>
    </citation>
    <scope>NUCLEOTIDE SEQUENCE [LARGE SCALE GENOMIC DNA]</scope>
    <source>
        <strain evidence="2 3">F 1598</strain>
    </source>
</reference>
<protein>
    <submittedName>
        <fullName evidence="2">Uncharacterized protein</fullName>
    </submittedName>
</protein>
<dbReference type="Proteomes" id="UP000054166">
    <property type="component" value="Unassembled WGS sequence"/>
</dbReference>
<gene>
    <name evidence="2" type="ORF">PILCRDRAFT_81778</name>
</gene>
<evidence type="ECO:0000313" key="2">
    <source>
        <dbReference type="EMBL" id="KIM72552.1"/>
    </source>
</evidence>
<dbReference type="OrthoDB" id="3247418at2759"/>
<organism evidence="2 3">
    <name type="scientific">Piloderma croceum (strain F 1598)</name>
    <dbReference type="NCBI Taxonomy" id="765440"/>
    <lineage>
        <taxon>Eukaryota</taxon>
        <taxon>Fungi</taxon>
        <taxon>Dikarya</taxon>
        <taxon>Basidiomycota</taxon>
        <taxon>Agaricomycotina</taxon>
        <taxon>Agaricomycetes</taxon>
        <taxon>Agaricomycetidae</taxon>
        <taxon>Atheliales</taxon>
        <taxon>Atheliaceae</taxon>
        <taxon>Piloderma</taxon>
    </lineage>
</organism>
<proteinExistence type="predicted"/>
<dbReference type="InParanoid" id="A0A0C3B5J3"/>
<keyword evidence="3" id="KW-1185">Reference proteome</keyword>
<evidence type="ECO:0000256" key="1">
    <source>
        <dbReference type="SAM" id="Phobius"/>
    </source>
</evidence>
<accession>A0A0C3B5J3</accession>
<keyword evidence="1" id="KW-1133">Transmembrane helix</keyword>
<feature type="transmembrane region" description="Helical" evidence="1">
    <location>
        <begin position="61"/>
        <end position="79"/>
    </location>
</feature>
<name>A0A0C3B5J3_PILCF</name>
<dbReference type="STRING" id="765440.A0A0C3B5J3"/>